<feature type="region of interest" description="Disordered" evidence="1">
    <location>
        <begin position="1"/>
        <end position="87"/>
    </location>
</feature>
<evidence type="ECO:0000313" key="2">
    <source>
        <dbReference type="EMBL" id="PWN24168.1"/>
    </source>
</evidence>
<dbReference type="GO" id="GO:0005737">
    <property type="term" value="C:cytoplasm"/>
    <property type="evidence" value="ECO:0007669"/>
    <property type="project" value="TreeGrafter"/>
</dbReference>
<dbReference type="GO" id="GO:0006886">
    <property type="term" value="P:intracellular protein transport"/>
    <property type="evidence" value="ECO:0007669"/>
    <property type="project" value="TreeGrafter"/>
</dbReference>
<dbReference type="Proteomes" id="UP000245942">
    <property type="component" value="Unassembled WGS sequence"/>
</dbReference>
<dbReference type="STRING" id="1684307.A0A316UGW0"/>
<keyword evidence="3" id="KW-1185">Reference proteome</keyword>
<feature type="compositionally biased region" description="Low complexity" evidence="1">
    <location>
        <begin position="56"/>
        <end position="75"/>
    </location>
</feature>
<feature type="compositionally biased region" description="Basic and acidic residues" evidence="1">
    <location>
        <begin position="260"/>
        <end position="270"/>
    </location>
</feature>
<dbReference type="GO" id="GO:0012506">
    <property type="term" value="C:vesicle membrane"/>
    <property type="evidence" value="ECO:0007669"/>
    <property type="project" value="TreeGrafter"/>
</dbReference>
<dbReference type="PANTHER" id="PTHR46467:SF1">
    <property type="entry name" value="TETHER CONTAINING UBX DOMAIN FOR GLUT4"/>
    <property type="match status" value="1"/>
</dbReference>
<dbReference type="AlphaFoldDB" id="A0A316UGW0"/>
<name>A0A316UGW0_9BASI</name>
<protein>
    <recommendedName>
        <fullName evidence="4">UBX domain-containing protein</fullName>
    </recommendedName>
</protein>
<dbReference type="EMBL" id="KZ819321">
    <property type="protein sequence ID" value="PWN24168.1"/>
    <property type="molecule type" value="Genomic_DNA"/>
</dbReference>
<dbReference type="GO" id="GO:0005634">
    <property type="term" value="C:nucleus"/>
    <property type="evidence" value="ECO:0007669"/>
    <property type="project" value="TreeGrafter"/>
</dbReference>
<accession>A0A316UGW0</accession>
<feature type="region of interest" description="Disordered" evidence="1">
    <location>
        <begin position="259"/>
        <end position="306"/>
    </location>
</feature>
<dbReference type="InterPro" id="IPR029071">
    <property type="entry name" value="Ubiquitin-like_domsf"/>
</dbReference>
<sequence>MAENDTPVIAPPVGATPAAVSSTSTSAPPPPPPTPAATSTPTASASSAFPRPKVLLPPSSFPSSSSSAAATAPATLTPPLPAPSDEAKPTMAELQAAYASTIQSNKRAGVGPDAPLMTQAMRDKHESRAGGPGRRAFEEIHVRFRFSDRTLLEYTLPSTTPLPNLYPLLRSALLSTHSSKPFTLYTSPPKIDFPEEGITGPPLPAALPGRPRVAKKPGQEFRGKTIGEMGWGGGAIVSVRWTGAGDEGLNSSAALAPISEDLRGEGKPLEAPKMGETQGGAAPAAGGQTLGGPSSSVEGEAREKKVPKWFKGIGSEKVVDTSVYTSRKIRVPFLFYMKLSKVAKDDT</sequence>
<evidence type="ECO:0008006" key="4">
    <source>
        <dbReference type="Google" id="ProtNLM"/>
    </source>
</evidence>
<feature type="compositionally biased region" description="Low complexity" evidence="1">
    <location>
        <begin position="36"/>
        <end position="48"/>
    </location>
</feature>
<proteinExistence type="predicted"/>
<gene>
    <name evidence="2" type="ORF">BCV69DRAFT_296459</name>
</gene>
<evidence type="ECO:0000256" key="1">
    <source>
        <dbReference type="SAM" id="MobiDB-lite"/>
    </source>
</evidence>
<evidence type="ECO:0000313" key="3">
    <source>
        <dbReference type="Proteomes" id="UP000245942"/>
    </source>
</evidence>
<dbReference type="SUPFAM" id="SSF54236">
    <property type="entry name" value="Ubiquitin-like"/>
    <property type="match status" value="1"/>
</dbReference>
<feature type="compositionally biased region" description="Low complexity" evidence="1">
    <location>
        <begin position="275"/>
        <end position="293"/>
    </location>
</feature>
<dbReference type="OrthoDB" id="440781at2759"/>
<dbReference type="PANTHER" id="PTHR46467">
    <property type="entry name" value="TETHER CONTAINING UBX DOMAIN FOR GLUT4"/>
    <property type="match status" value="1"/>
</dbReference>
<organism evidence="2 3">
    <name type="scientific">Pseudomicrostroma glucosiphilum</name>
    <dbReference type="NCBI Taxonomy" id="1684307"/>
    <lineage>
        <taxon>Eukaryota</taxon>
        <taxon>Fungi</taxon>
        <taxon>Dikarya</taxon>
        <taxon>Basidiomycota</taxon>
        <taxon>Ustilaginomycotina</taxon>
        <taxon>Exobasidiomycetes</taxon>
        <taxon>Microstromatales</taxon>
        <taxon>Microstromatales incertae sedis</taxon>
        <taxon>Pseudomicrostroma</taxon>
    </lineage>
</organism>
<dbReference type="RefSeq" id="XP_025351328.1">
    <property type="nucleotide sequence ID" value="XM_025494013.1"/>
</dbReference>
<reference evidence="2 3" key="1">
    <citation type="journal article" date="2018" name="Mol. Biol. Evol.">
        <title>Broad Genomic Sampling Reveals a Smut Pathogenic Ancestry of the Fungal Clade Ustilaginomycotina.</title>
        <authorList>
            <person name="Kijpornyongpan T."/>
            <person name="Mondo S.J."/>
            <person name="Barry K."/>
            <person name="Sandor L."/>
            <person name="Lee J."/>
            <person name="Lipzen A."/>
            <person name="Pangilinan J."/>
            <person name="LaButti K."/>
            <person name="Hainaut M."/>
            <person name="Henrissat B."/>
            <person name="Grigoriev I.V."/>
            <person name="Spatafora J.W."/>
            <person name="Aime M.C."/>
        </authorList>
    </citation>
    <scope>NUCLEOTIDE SEQUENCE [LARGE SCALE GENOMIC DNA]</scope>
    <source>
        <strain evidence="2 3">MCA 4718</strain>
    </source>
</reference>
<feature type="compositionally biased region" description="Low complexity" evidence="1">
    <location>
        <begin position="15"/>
        <end position="26"/>
    </location>
</feature>
<dbReference type="GeneID" id="37015747"/>